<feature type="region of interest" description="Disordered" evidence="3">
    <location>
        <begin position="32"/>
        <end position="55"/>
    </location>
</feature>
<feature type="domain" description="Thioredoxin" evidence="4">
    <location>
        <begin position="35"/>
        <end position="227"/>
    </location>
</feature>
<dbReference type="Proteomes" id="UP000198893">
    <property type="component" value="Unassembled WGS sequence"/>
</dbReference>
<dbReference type="PANTHER" id="PTHR13887:SF56">
    <property type="entry name" value="THIOREDOXIN-LIKE REDUCTASE RV2466C"/>
    <property type="match status" value="1"/>
</dbReference>
<accession>A0A1H8T5M1</accession>
<evidence type="ECO:0000313" key="5">
    <source>
        <dbReference type="EMBL" id="SEO85808.1"/>
    </source>
</evidence>
<dbReference type="SUPFAM" id="SSF52833">
    <property type="entry name" value="Thioredoxin-like"/>
    <property type="match status" value="1"/>
</dbReference>
<evidence type="ECO:0000256" key="3">
    <source>
        <dbReference type="SAM" id="MobiDB-lite"/>
    </source>
</evidence>
<protein>
    <submittedName>
        <fullName evidence="5">Protein-disulfide isomerase</fullName>
    </submittedName>
</protein>
<dbReference type="Pfam" id="PF13462">
    <property type="entry name" value="Thioredoxin_4"/>
    <property type="match status" value="1"/>
</dbReference>
<feature type="compositionally biased region" description="Polar residues" evidence="3">
    <location>
        <begin position="32"/>
        <end position="41"/>
    </location>
</feature>
<dbReference type="InterPro" id="IPR013766">
    <property type="entry name" value="Thioredoxin_domain"/>
</dbReference>
<proteinExistence type="inferred from homology"/>
<reference evidence="5 6" key="1">
    <citation type="submission" date="2016-10" db="EMBL/GenBank/DDBJ databases">
        <authorList>
            <person name="de Groot N.N."/>
        </authorList>
    </citation>
    <scope>NUCLEOTIDE SEQUENCE [LARGE SCALE GENOMIC DNA]</scope>
    <source>
        <strain evidence="5 6">DSM 27842</strain>
    </source>
</reference>
<comment type="similarity">
    <text evidence="2">Belongs to the thioredoxin family. DsbA subfamily.</text>
</comment>
<organism evidence="5 6">
    <name type="scientific">Salinihabitans flavidus</name>
    <dbReference type="NCBI Taxonomy" id="569882"/>
    <lineage>
        <taxon>Bacteria</taxon>
        <taxon>Pseudomonadati</taxon>
        <taxon>Pseudomonadota</taxon>
        <taxon>Alphaproteobacteria</taxon>
        <taxon>Rhodobacterales</taxon>
        <taxon>Roseobacteraceae</taxon>
        <taxon>Salinihabitans</taxon>
    </lineage>
</organism>
<keyword evidence="5" id="KW-0413">Isomerase</keyword>
<dbReference type="Gene3D" id="3.40.30.10">
    <property type="entry name" value="Glutaredoxin"/>
    <property type="match status" value="1"/>
</dbReference>
<dbReference type="AlphaFoldDB" id="A0A1H8T5M1"/>
<comment type="function">
    <text evidence="1">May be required for disulfide bond formation in some proteins.</text>
</comment>
<dbReference type="OrthoDB" id="8478320at2"/>
<gene>
    <name evidence="5" type="ORF">SAMN04490248_11441</name>
</gene>
<evidence type="ECO:0000256" key="2">
    <source>
        <dbReference type="ARBA" id="ARBA00005791"/>
    </source>
</evidence>
<dbReference type="GO" id="GO:0016853">
    <property type="term" value="F:isomerase activity"/>
    <property type="evidence" value="ECO:0007669"/>
    <property type="project" value="UniProtKB-KW"/>
</dbReference>
<dbReference type="PROSITE" id="PS51352">
    <property type="entry name" value="THIOREDOXIN_2"/>
    <property type="match status" value="1"/>
</dbReference>
<sequence length="227" mass="25171">MNRIVPIALAALIAIGGGVYWYTQQSATPAATELQTQAQSSPDEEAQPAEDVDVSSVTEMTLGEPDAPVKIIEYASFTCPHCATFHENAFKRLRADYIETGKVHFIYREVYFDRFGLWASLVARCGGQERFFGIADLLYKGQSDWTSGNDPVAIADAIRKVGRLAGVGDETLQACLQDEERAQTLVAWYQQNANKHDINSTPSFVIDGQKYSNMSYDEMKEIIDGKL</sequence>
<evidence type="ECO:0000313" key="6">
    <source>
        <dbReference type="Proteomes" id="UP000198893"/>
    </source>
</evidence>
<name>A0A1H8T5M1_9RHOB</name>
<dbReference type="PANTHER" id="PTHR13887">
    <property type="entry name" value="GLUTATHIONE S-TRANSFERASE KAPPA"/>
    <property type="match status" value="1"/>
</dbReference>
<dbReference type="InterPro" id="IPR036249">
    <property type="entry name" value="Thioredoxin-like_sf"/>
</dbReference>
<dbReference type="EMBL" id="FODS01000014">
    <property type="protein sequence ID" value="SEO85808.1"/>
    <property type="molecule type" value="Genomic_DNA"/>
</dbReference>
<dbReference type="RefSeq" id="WP_093118801.1">
    <property type="nucleotide sequence ID" value="NZ_FODS01000014.1"/>
</dbReference>
<dbReference type="STRING" id="569882.SAMN04490248_11441"/>
<keyword evidence="6" id="KW-1185">Reference proteome</keyword>
<dbReference type="InterPro" id="IPR012336">
    <property type="entry name" value="Thioredoxin-like_fold"/>
</dbReference>
<evidence type="ECO:0000259" key="4">
    <source>
        <dbReference type="PROSITE" id="PS51352"/>
    </source>
</evidence>
<feature type="compositionally biased region" description="Acidic residues" evidence="3">
    <location>
        <begin position="42"/>
        <end position="53"/>
    </location>
</feature>
<evidence type="ECO:0000256" key="1">
    <source>
        <dbReference type="ARBA" id="ARBA00003565"/>
    </source>
</evidence>